<reference evidence="1 2" key="1">
    <citation type="submission" date="2019-07" db="EMBL/GenBank/DDBJ databases">
        <authorList>
            <person name="Jastrzebski P J."/>
            <person name="Paukszto L."/>
            <person name="Jastrzebski P J."/>
        </authorList>
    </citation>
    <scope>NUCLEOTIDE SEQUENCE [LARGE SCALE GENOMIC DNA]</scope>
    <source>
        <strain evidence="1 2">WMS-il1</strain>
    </source>
</reference>
<evidence type="ECO:0000313" key="2">
    <source>
        <dbReference type="Proteomes" id="UP000321570"/>
    </source>
</evidence>
<gene>
    <name evidence="1" type="ORF">WMSIL1_LOCUS14734</name>
</gene>
<proteinExistence type="predicted"/>
<sequence length="53" mass="6278">MQVKPSKNVQMVNPFHSGIRLRDPHREQFHLLQPRQDGHSSIQNLLSLPYVFR</sequence>
<keyword evidence="2" id="KW-1185">Reference proteome</keyword>
<protein>
    <submittedName>
        <fullName evidence="1">Uncharacterized protein</fullName>
    </submittedName>
</protein>
<evidence type="ECO:0000313" key="1">
    <source>
        <dbReference type="EMBL" id="VUZ57227.1"/>
    </source>
</evidence>
<dbReference type="Proteomes" id="UP000321570">
    <property type="component" value="Unassembled WGS sequence"/>
</dbReference>
<name>A0A564ZCL2_HYMDI</name>
<dbReference type="EMBL" id="CABIJS010000714">
    <property type="protein sequence ID" value="VUZ57227.1"/>
    <property type="molecule type" value="Genomic_DNA"/>
</dbReference>
<dbReference type="AlphaFoldDB" id="A0A564ZCL2"/>
<organism evidence="1 2">
    <name type="scientific">Hymenolepis diminuta</name>
    <name type="common">Rat tapeworm</name>
    <dbReference type="NCBI Taxonomy" id="6216"/>
    <lineage>
        <taxon>Eukaryota</taxon>
        <taxon>Metazoa</taxon>
        <taxon>Spiralia</taxon>
        <taxon>Lophotrochozoa</taxon>
        <taxon>Platyhelminthes</taxon>
        <taxon>Cestoda</taxon>
        <taxon>Eucestoda</taxon>
        <taxon>Cyclophyllidea</taxon>
        <taxon>Hymenolepididae</taxon>
        <taxon>Hymenolepis</taxon>
    </lineage>
</organism>
<accession>A0A564ZCL2</accession>